<dbReference type="InterPro" id="IPR004785">
    <property type="entry name" value="RpiB"/>
</dbReference>
<dbReference type="GO" id="GO:0016861">
    <property type="term" value="F:intramolecular oxidoreductase activity, interconverting aldoses and ketoses"/>
    <property type="evidence" value="ECO:0007669"/>
    <property type="project" value="UniProtKB-ARBA"/>
</dbReference>
<dbReference type="EMBL" id="CP014136">
    <property type="protein sequence ID" value="ATA21207.1"/>
    <property type="molecule type" value="Genomic_DNA"/>
</dbReference>
<dbReference type="GO" id="GO:0005975">
    <property type="term" value="P:carbohydrate metabolic process"/>
    <property type="evidence" value="ECO:0007669"/>
    <property type="project" value="InterPro"/>
</dbReference>
<dbReference type="Pfam" id="PF02502">
    <property type="entry name" value="LacAB_rpiB"/>
    <property type="match status" value="1"/>
</dbReference>
<evidence type="ECO:0000313" key="3">
    <source>
        <dbReference type="EMBL" id="ATA21207.1"/>
    </source>
</evidence>
<dbReference type="NCBIfam" id="NF004051">
    <property type="entry name" value="PRK05571.1"/>
    <property type="match status" value="1"/>
</dbReference>
<dbReference type="PANTHER" id="PTHR43732">
    <property type="entry name" value="RIBOSE 5-PHOSPHATE ISOMERASE-RELATED"/>
    <property type="match status" value="1"/>
</dbReference>
<dbReference type="Proteomes" id="UP000217182">
    <property type="component" value="Chromosome"/>
</dbReference>
<dbReference type="AlphaFoldDB" id="A0A250B4Z2"/>
<evidence type="ECO:0000313" key="4">
    <source>
        <dbReference type="Proteomes" id="UP000217182"/>
    </source>
</evidence>
<protein>
    <submittedName>
        <fullName evidence="3">Ribose-5-phosphate isomerase</fullName>
    </submittedName>
</protein>
<sequence>MKKIAIGADDAAYAFRDVLVNYLTEHNIGIVDYSSDKRQHARYYPDIAHELAMAVKQGEHDRGILICGTGIGMSIVANKVPGIRAALCHDTFSAERARKSNNAQIITLGARVIGPELAKKIIQAWLDAEYEGGTSTPKVERIDYYQNQHAKN</sequence>
<organism evidence="3 4">
    <name type="scientific">Gibbsiella quercinecans</name>
    <dbReference type="NCBI Taxonomy" id="929813"/>
    <lineage>
        <taxon>Bacteria</taxon>
        <taxon>Pseudomonadati</taxon>
        <taxon>Pseudomonadota</taxon>
        <taxon>Gammaproteobacteria</taxon>
        <taxon>Enterobacterales</taxon>
        <taxon>Yersiniaceae</taxon>
        <taxon>Gibbsiella</taxon>
    </lineage>
</organism>
<accession>A0A250B4Z2</accession>
<dbReference type="PANTHER" id="PTHR43732:SF1">
    <property type="entry name" value="RIBOSE 5-PHOSPHATE ISOMERASE"/>
    <property type="match status" value="1"/>
</dbReference>
<keyword evidence="2 3" id="KW-0413">Isomerase</keyword>
<comment type="similarity">
    <text evidence="1">Belongs to the LacAB/RpiB family.</text>
</comment>
<dbReference type="PIRSF" id="PIRSF005384">
    <property type="entry name" value="RpiB_LacA_B"/>
    <property type="match status" value="1"/>
</dbReference>
<evidence type="ECO:0000256" key="1">
    <source>
        <dbReference type="ARBA" id="ARBA00008754"/>
    </source>
</evidence>
<dbReference type="RefSeq" id="WP_095847793.1">
    <property type="nucleotide sequence ID" value="NZ_CP014136.1"/>
</dbReference>
<gene>
    <name evidence="3" type="ORF">AWC35_18670</name>
</gene>
<dbReference type="InterPro" id="IPR003500">
    <property type="entry name" value="RpiB_LacA_LacB"/>
</dbReference>
<dbReference type="InterPro" id="IPR036569">
    <property type="entry name" value="RpiB_LacA_LacB_sf"/>
</dbReference>
<dbReference type="NCBIfam" id="TIGR01120">
    <property type="entry name" value="rpiB"/>
    <property type="match status" value="1"/>
</dbReference>
<dbReference type="KEGG" id="gqu:AWC35_18670"/>
<proteinExistence type="inferred from homology"/>
<name>A0A250B4Z2_9GAMM</name>
<reference evidence="3 4" key="1">
    <citation type="submission" date="2016-01" db="EMBL/GenBank/DDBJ databases">
        <authorList>
            <person name="Oliw E.H."/>
        </authorList>
    </citation>
    <scope>NUCLEOTIDE SEQUENCE [LARGE SCALE GENOMIC DNA]</scope>
    <source>
        <strain evidence="3 4">FRB97</strain>
    </source>
</reference>
<dbReference type="Gene3D" id="3.40.1400.10">
    <property type="entry name" value="Sugar-phosphate isomerase, RpiB/LacA/LacB"/>
    <property type="match status" value="1"/>
</dbReference>
<dbReference type="NCBIfam" id="TIGR00689">
    <property type="entry name" value="rpiB_lacA_lacB"/>
    <property type="match status" value="1"/>
</dbReference>
<dbReference type="OrthoDB" id="1778624at2"/>
<keyword evidence="4" id="KW-1185">Reference proteome</keyword>
<evidence type="ECO:0000256" key="2">
    <source>
        <dbReference type="ARBA" id="ARBA00023235"/>
    </source>
</evidence>
<dbReference type="InterPro" id="IPR051812">
    <property type="entry name" value="SPI_LacAB/RpiB"/>
</dbReference>
<dbReference type="SUPFAM" id="SSF89623">
    <property type="entry name" value="Ribose/Galactose isomerase RpiB/AlsB"/>
    <property type="match status" value="1"/>
</dbReference>